<proteinExistence type="predicted"/>
<dbReference type="EMBL" id="JAQIZZ010000008">
    <property type="protein sequence ID" value="KAJ5526247.1"/>
    <property type="molecule type" value="Genomic_DNA"/>
</dbReference>
<feature type="region of interest" description="Disordered" evidence="1">
    <location>
        <begin position="191"/>
        <end position="232"/>
    </location>
</feature>
<evidence type="ECO:0000256" key="1">
    <source>
        <dbReference type="SAM" id="MobiDB-lite"/>
    </source>
</evidence>
<accession>A0AAD6CQ68</accession>
<keyword evidence="4" id="KW-1185">Reference proteome</keyword>
<reference evidence="3 4" key="1">
    <citation type="journal article" date="2023" name="IMA Fungus">
        <title>Comparative genomic study of the Penicillium genus elucidates a diverse pangenome and 15 lateral gene transfer events.</title>
        <authorList>
            <person name="Petersen C."/>
            <person name="Sorensen T."/>
            <person name="Nielsen M.R."/>
            <person name="Sondergaard T.E."/>
            <person name="Sorensen J.L."/>
            <person name="Fitzpatrick D.A."/>
            <person name="Frisvad J.C."/>
            <person name="Nielsen K.L."/>
        </authorList>
    </citation>
    <scope>NUCLEOTIDE SEQUENCE [LARGE SCALE GENOMIC DNA]</scope>
    <source>
        <strain evidence="3 4">IBT 35679</strain>
    </source>
</reference>
<keyword evidence="2" id="KW-1133">Transmembrane helix</keyword>
<dbReference type="AlphaFoldDB" id="A0AAD6CQ68"/>
<evidence type="ECO:0000313" key="3">
    <source>
        <dbReference type="EMBL" id="KAJ5526247.1"/>
    </source>
</evidence>
<feature type="transmembrane region" description="Helical" evidence="2">
    <location>
        <begin position="34"/>
        <end position="55"/>
    </location>
</feature>
<evidence type="ECO:0000313" key="4">
    <source>
        <dbReference type="Proteomes" id="UP001220324"/>
    </source>
</evidence>
<comment type="caution">
    <text evidence="3">The sequence shown here is derived from an EMBL/GenBank/DDBJ whole genome shotgun (WGS) entry which is preliminary data.</text>
</comment>
<evidence type="ECO:0000256" key="2">
    <source>
        <dbReference type="SAM" id="Phobius"/>
    </source>
</evidence>
<gene>
    <name evidence="3" type="ORF">N7494_012897</name>
</gene>
<dbReference type="Proteomes" id="UP001220324">
    <property type="component" value="Unassembled WGS sequence"/>
</dbReference>
<name>A0AAD6CQ68_9EURO</name>
<keyword evidence="2" id="KW-0472">Membrane</keyword>
<organism evidence="3 4">
    <name type="scientific">Penicillium frequentans</name>
    <dbReference type="NCBI Taxonomy" id="3151616"/>
    <lineage>
        <taxon>Eukaryota</taxon>
        <taxon>Fungi</taxon>
        <taxon>Dikarya</taxon>
        <taxon>Ascomycota</taxon>
        <taxon>Pezizomycotina</taxon>
        <taxon>Eurotiomycetes</taxon>
        <taxon>Eurotiomycetidae</taxon>
        <taxon>Eurotiales</taxon>
        <taxon>Aspergillaceae</taxon>
        <taxon>Penicillium</taxon>
    </lineage>
</organism>
<sequence>MAPISIRQYHSLAPPRPQKGPSTKPIETDARIDPIVFVELFAGTFGIFILSVLIWKAGNFIRSFTENKVLAEGKSPHTRFVKTWYGWVTLETRERNRLVFRKLFARVRDWMAWESPRTDYQWIWWDPGQEALQARRKARRRERWLPKFLLSYESPPADAIWNPGPQAECHGALFPVPEHDQDLSADMETVPVEENDNSSPQNPWRTSGKKESMGMLAPPEAHSHSHSRFSAGTSEEGMKSIIWCDARTNICSSTASLNGEKYPTLEDTSVAKREASQWRHSSRNKGALQLAQLDGTRGPEIAKHPPAVYKGNEASIDRPRRTAGTLRRGHARRHRIWAAKMQVQAAKSFLNDLRDSSGPPGTPITEMLASLISEHDISEQSISDGVSEAQMNKGSQHLKKSIGGISLAFRPSIVSKGISHSENTPTNEKTPFYHTVPSRLNPIIEVPQDSGNMWHSVHDPQTASSRRTVFDIWQDQESRHSRCSEHRLSQYQALEDSSIAYDELSDWELRLIDKLDRKLVWVFNETTPGQKPYHFTLLANHWLNRETWVVIDPVSRVSTDARRNNGDPRYNVPYPEPELGHKPKYPHFVRRKVHTPRIDCWRAAMIQQRRASGVPDIIRQVELYEDSAEEPPDGHIDPACWILPKPPQGFEMSTNQKNAWYEGGAGWQEKLDDWQRVRRGYRLRKALFEGRVNRNRVKEVATNVNRYCRRASCKVLNRDDEKPRLA</sequence>
<keyword evidence="2" id="KW-0812">Transmembrane</keyword>
<protein>
    <submittedName>
        <fullName evidence="3">Uncharacterized protein</fullName>
    </submittedName>
</protein>